<dbReference type="SUPFAM" id="SSF52833">
    <property type="entry name" value="Thioredoxin-like"/>
    <property type="match status" value="1"/>
</dbReference>
<comment type="caution">
    <text evidence="2">The sequence shown here is derived from an EMBL/GenBank/DDBJ whole genome shotgun (WGS) entry which is preliminary data.</text>
</comment>
<name>A0A433RQZ8_9BACL</name>
<protein>
    <submittedName>
        <fullName evidence="2">DSBA oxidoreductase</fullName>
    </submittedName>
</protein>
<reference evidence="2 3" key="1">
    <citation type="submission" date="2014-11" db="EMBL/GenBank/DDBJ databases">
        <title>Genome sequence and analysis of novel Kurthia sp.</title>
        <authorList>
            <person name="Lawson J.N."/>
            <person name="Gonzalez J.E."/>
            <person name="Rinauldi L."/>
            <person name="Xuan Z."/>
            <person name="Firman A."/>
            <person name="Shaddox L."/>
            <person name="Trudeau A."/>
            <person name="Shah S."/>
            <person name="Reiman D."/>
        </authorList>
    </citation>
    <scope>NUCLEOTIDE SEQUENCE [LARGE SCALE GENOMIC DNA]</scope>
    <source>
        <strain evidence="2 3">3B1D</strain>
    </source>
</reference>
<dbReference type="InterPro" id="IPR001853">
    <property type="entry name" value="DSBA-like_thioredoxin_dom"/>
</dbReference>
<dbReference type="AlphaFoldDB" id="A0A433RQZ8"/>
<evidence type="ECO:0000259" key="1">
    <source>
        <dbReference type="Pfam" id="PF01323"/>
    </source>
</evidence>
<feature type="domain" description="DSBA-like thioredoxin" evidence="1">
    <location>
        <begin position="3"/>
        <end position="205"/>
    </location>
</feature>
<keyword evidence="3" id="KW-1185">Reference proteome</keyword>
<organism evidence="2 3">
    <name type="scientific">Candidatus Kurthia intestinigallinarum</name>
    <dbReference type="NCBI Taxonomy" id="1562256"/>
    <lineage>
        <taxon>Bacteria</taxon>
        <taxon>Bacillati</taxon>
        <taxon>Bacillota</taxon>
        <taxon>Bacilli</taxon>
        <taxon>Bacillales</taxon>
        <taxon>Caryophanaceae</taxon>
        <taxon>Kurthia</taxon>
    </lineage>
</organism>
<dbReference type="RefSeq" id="WP_126991429.1">
    <property type="nucleotide sequence ID" value="NZ_JTFC01000039.1"/>
</dbReference>
<sequence>MKIQVWSDYVCPFCYIGKRELEMALEETGFASQAEVEFKAYQLDPNTPVGTTETIHEALAKKYSATPEAMKQQSEGITARAAEVGLEYHFDNMHPENTFKAHRLAKYAATVGKEKELTERLLKAYFTENKRIGDETVLVALAKEVGLEEDAVKSALQDERFAAETLVDMQEAQQIGVRGVPFFVINDKYAISGAQPNDVFTKAIQQVAEEENLKPTLKMFGDDSASCDGDNCKF</sequence>
<dbReference type="Gene3D" id="3.40.30.10">
    <property type="entry name" value="Glutaredoxin"/>
    <property type="match status" value="1"/>
</dbReference>
<dbReference type="CDD" id="cd03024">
    <property type="entry name" value="DsbA_FrnE"/>
    <property type="match status" value="1"/>
</dbReference>
<proteinExistence type="predicted"/>
<dbReference type="PANTHER" id="PTHR13887">
    <property type="entry name" value="GLUTATHIONE S-TRANSFERASE KAPPA"/>
    <property type="match status" value="1"/>
</dbReference>
<accession>A0A433RQZ8</accession>
<evidence type="ECO:0000313" key="2">
    <source>
        <dbReference type="EMBL" id="RUS53173.1"/>
    </source>
</evidence>
<dbReference type="OrthoDB" id="9799122at2"/>
<dbReference type="PANTHER" id="PTHR13887:SF41">
    <property type="entry name" value="THIOREDOXIN SUPERFAMILY PROTEIN"/>
    <property type="match status" value="1"/>
</dbReference>
<evidence type="ECO:0000313" key="3">
    <source>
        <dbReference type="Proteomes" id="UP000288623"/>
    </source>
</evidence>
<gene>
    <name evidence="2" type="ORF">QI30_15065</name>
</gene>
<dbReference type="InterPro" id="IPR036249">
    <property type="entry name" value="Thioredoxin-like_sf"/>
</dbReference>
<dbReference type="EMBL" id="JTFC01000039">
    <property type="protein sequence ID" value="RUS53173.1"/>
    <property type="molecule type" value="Genomic_DNA"/>
</dbReference>
<dbReference type="Pfam" id="PF01323">
    <property type="entry name" value="DSBA"/>
    <property type="match status" value="1"/>
</dbReference>
<dbReference type="Proteomes" id="UP000288623">
    <property type="component" value="Unassembled WGS sequence"/>
</dbReference>
<dbReference type="GO" id="GO:0016491">
    <property type="term" value="F:oxidoreductase activity"/>
    <property type="evidence" value="ECO:0007669"/>
    <property type="project" value="InterPro"/>
</dbReference>